<proteinExistence type="predicted"/>
<dbReference type="Proteomes" id="UP000002875">
    <property type="component" value="Chromosome"/>
</dbReference>
<evidence type="ECO:0000313" key="2">
    <source>
        <dbReference type="Proteomes" id="UP000002875"/>
    </source>
</evidence>
<dbReference type="EMBL" id="CP002961">
    <property type="protein sequence ID" value="AFK01786.1"/>
    <property type="molecule type" value="Genomic_DNA"/>
</dbReference>
<evidence type="ECO:0000313" key="1">
    <source>
        <dbReference type="EMBL" id="AFK01786.1"/>
    </source>
</evidence>
<reference evidence="1 2" key="1">
    <citation type="submission" date="2011-07" db="EMBL/GenBank/DDBJ databases">
        <title>The complete genome of chromosome of Emticicia oligotrophica DSM 17448.</title>
        <authorList>
            <consortium name="US DOE Joint Genome Institute (JGI-PGF)"/>
            <person name="Lucas S."/>
            <person name="Han J."/>
            <person name="Lapidus A."/>
            <person name="Bruce D."/>
            <person name="Goodwin L."/>
            <person name="Pitluck S."/>
            <person name="Peters L."/>
            <person name="Kyrpides N."/>
            <person name="Mavromatis K."/>
            <person name="Ivanova N."/>
            <person name="Ovchinnikova G."/>
            <person name="Teshima H."/>
            <person name="Detter J.C."/>
            <person name="Tapia R."/>
            <person name="Han C."/>
            <person name="Land M."/>
            <person name="Hauser L."/>
            <person name="Markowitz V."/>
            <person name="Cheng J.-F."/>
            <person name="Hugenholtz P."/>
            <person name="Woyke T."/>
            <person name="Wu D."/>
            <person name="Tindall B."/>
            <person name="Pomrenke H."/>
            <person name="Brambilla E."/>
            <person name="Klenk H.-P."/>
            <person name="Eisen J.A."/>
        </authorList>
    </citation>
    <scope>NUCLEOTIDE SEQUENCE [LARGE SCALE GENOMIC DNA]</scope>
    <source>
        <strain evidence="1 2">DSM 17448</strain>
    </source>
</reference>
<gene>
    <name evidence="1" type="ordered locus">Emtol_0633</name>
</gene>
<protein>
    <recommendedName>
        <fullName evidence="3">DUF4270 family protein</fullName>
    </recommendedName>
</protein>
<sequence length="437" mass="47841">MLFSALFFSCEDPTAILINTSNTGGQVATIFTDTVKVASSSLLLDSTFTSGQAGGVVGRYKDPLLGEVSAKTFTEISLPLLNTDVFTTLKFPAADSGITVYDSVYVFFAHNGFAYGDSTKDYNLTLHRLTQSFDKTRYTNEDVMTYDPTPMASKTFTYKELKRANSTVQDSLISMKLPKSLGEEIYKLFYTESGSTIEKFTAAVKGIALVSNQTAQNVYGISLAGSYIQLYYHTTTSTDRKSIPLTFYSKRFSQIQGNRAGTVLQNLKKLQPISSSLTSNRAYLQSGIGISPKINFPSLSAFATSGSLIVNKAELVIEADLDQITGNYPVPAQVSLVHLDNENRLRKTSTGLIDFVGLDGLTGTQYTASYNKTTNSYSFNFTSLLQDLINKKQTNNGLAIVPSLLNTTTSTISVYNSNVSRLVVKNIKLNVYYSTKK</sequence>
<name>A0ABM5MXC5_EMTOG</name>
<dbReference type="InterPro" id="IPR025366">
    <property type="entry name" value="DUF4270"/>
</dbReference>
<evidence type="ECO:0008006" key="3">
    <source>
        <dbReference type="Google" id="ProtNLM"/>
    </source>
</evidence>
<organism evidence="1 2">
    <name type="scientific">Emticicia oligotrophica (strain DSM 17448 / CIP 109782 / MTCC 6937 / GPTSA100-15)</name>
    <dbReference type="NCBI Taxonomy" id="929562"/>
    <lineage>
        <taxon>Bacteria</taxon>
        <taxon>Pseudomonadati</taxon>
        <taxon>Bacteroidota</taxon>
        <taxon>Cytophagia</taxon>
        <taxon>Cytophagales</taxon>
        <taxon>Leadbetterellaceae</taxon>
        <taxon>Emticicia</taxon>
    </lineage>
</organism>
<dbReference type="Pfam" id="PF14092">
    <property type="entry name" value="DUF4270"/>
    <property type="match status" value="1"/>
</dbReference>
<accession>A0ABM5MXC5</accession>
<keyword evidence="2" id="KW-1185">Reference proteome</keyword>